<dbReference type="InterPro" id="IPR022357">
    <property type="entry name" value="MIP_CS"/>
</dbReference>
<keyword evidence="5 8" id="KW-1133">Transmembrane helix</keyword>
<dbReference type="PANTHER" id="PTHR43829:SF9">
    <property type="entry name" value="AQUAPORIN-9"/>
    <property type="match status" value="1"/>
</dbReference>
<gene>
    <name evidence="9" type="ORF">A0128_16170</name>
</gene>
<dbReference type="OrthoDB" id="9807293at2"/>
<dbReference type="PROSITE" id="PS00221">
    <property type="entry name" value="MIP"/>
    <property type="match status" value="1"/>
</dbReference>
<sequence length="238" mass="25184">MVSPVLGEFLGTFVLILLGNGVVAGVLLEHSKSKDSGWIVITTGWAFAVMLGIFTSNAFGSPDAHLNPAVTLAFAIKSGDYSKLLIYVPAQIAGAFLGAVFNFLHYLPHWKETKDKGKILAVFSTEPAISNTASNFFSEFLGTFLLILGIVSIFSPTMQGLTTHFGAFLVGILVWSIGLSMGGTTGYAINPARDLGPRLAHFLLPIPGKGSSNWKYAWLPVVAPLSGAAAAGFVLGFF</sequence>
<dbReference type="PRINTS" id="PR00783">
    <property type="entry name" value="MINTRINSICP"/>
</dbReference>
<dbReference type="KEGG" id="laj:A0128_16170"/>
<dbReference type="InterPro" id="IPR023271">
    <property type="entry name" value="Aquaporin-like"/>
</dbReference>
<accession>A0A1D7V081</accession>
<reference evidence="9 10" key="1">
    <citation type="submission" date="2016-04" db="EMBL/GenBank/DDBJ databases">
        <title>Complete genome seqeunce of Leptospira alstonii serovar Room22.</title>
        <authorList>
            <person name="Nally J.E."/>
            <person name="Bayles D.O."/>
            <person name="Hurley D."/>
            <person name="Fanning S."/>
            <person name="McMahon B.J."/>
            <person name="Arent Z."/>
        </authorList>
    </citation>
    <scope>NUCLEOTIDE SEQUENCE [LARGE SCALE GENOMIC DNA]</scope>
    <source>
        <strain evidence="9 10">GWTS #1</strain>
    </source>
</reference>
<evidence type="ECO:0000256" key="4">
    <source>
        <dbReference type="ARBA" id="ARBA00022692"/>
    </source>
</evidence>
<dbReference type="Proteomes" id="UP000094197">
    <property type="component" value="Chromosome 1"/>
</dbReference>
<evidence type="ECO:0000256" key="6">
    <source>
        <dbReference type="ARBA" id="ARBA00023136"/>
    </source>
</evidence>
<proteinExistence type="inferred from homology"/>
<evidence type="ECO:0000256" key="3">
    <source>
        <dbReference type="ARBA" id="ARBA00022448"/>
    </source>
</evidence>
<dbReference type="Gene3D" id="1.20.1080.10">
    <property type="entry name" value="Glycerol uptake facilitator protein"/>
    <property type="match status" value="1"/>
</dbReference>
<evidence type="ECO:0000313" key="10">
    <source>
        <dbReference type="Proteomes" id="UP000094197"/>
    </source>
</evidence>
<keyword evidence="4 7" id="KW-0812">Transmembrane</keyword>
<evidence type="ECO:0000313" key="9">
    <source>
        <dbReference type="EMBL" id="AOP35241.1"/>
    </source>
</evidence>
<evidence type="ECO:0000256" key="7">
    <source>
        <dbReference type="RuleBase" id="RU000477"/>
    </source>
</evidence>
<feature type="transmembrane region" description="Helical" evidence="8">
    <location>
        <begin position="84"/>
        <end position="107"/>
    </location>
</feature>
<dbReference type="InterPro" id="IPR050363">
    <property type="entry name" value="MIP/Aquaporin"/>
</dbReference>
<evidence type="ECO:0000256" key="2">
    <source>
        <dbReference type="ARBA" id="ARBA00006175"/>
    </source>
</evidence>
<dbReference type="GO" id="GO:0005886">
    <property type="term" value="C:plasma membrane"/>
    <property type="evidence" value="ECO:0007669"/>
    <property type="project" value="TreeGrafter"/>
</dbReference>
<dbReference type="SUPFAM" id="SSF81338">
    <property type="entry name" value="Aquaporin-like"/>
    <property type="match status" value="1"/>
</dbReference>
<keyword evidence="10" id="KW-1185">Reference proteome</keyword>
<dbReference type="AlphaFoldDB" id="A0A1D7V081"/>
<evidence type="ECO:0000256" key="8">
    <source>
        <dbReference type="SAM" id="Phobius"/>
    </source>
</evidence>
<feature type="transmembrane region" description="Helical" evidence="8">
    <location>
        <begin position="37"/>
        <end position="59"/>
    </location>
</feature>
<dbReference type="GO" id="GO:0015254">
    <property type="term" value="F:glycerol channel activity"/>
    <property type="evidence" value="ECO:0007669"/>
    <property type="project" value="TreeGrafter"/>
</dbReference>
<feature type="transmembrane region" description="Helical" evidence="8">
    <location>
        <begin position="6"/>
        <end position="28"/>
    </location>
</feature>
<comment type="subcellular location">
    <subcellularLocation>
        <location evidence="1">Membrane</location>
        <topology evidence="1">Multi-pass membrane protein</topology>
    </subcellularLocation>
</comment>
<feature type="transmembrane region" description="Helical" evidence="8">
    <location>
        <begin position="216"/>
        <end position="237"/>
    </location>
</feature>
<dbReference type="EMBL" id="CP015217">
    <property type="protein sequence ID" value="AOP35241.1"/>
    <property type="molecule type" value="Genomic_DNA"/>
</dbReference>
<keyword evidence="6 8" id="KW-0472">Membrane</keyword>
<dbReference type="PANTHER" id="PTHR43829">
    <property type="entry name" value="AQUAPORIN OR AQUAGLYCEROPORIN RELATED"/>
    <property type="match status" value="1"/>
</dbReference>
<evidence type="ECO:0000256" key="5">
    <source>
        <dbReference type="ARBA" id="ARBA00022989"/>
    </source>
</evidence>
<name>A0A1D7V081_9LEPT</name>
<dbReference type="RefSeq" id="WP_069608446.1">
    <property type="nucleotide sequence ID" value="NZ_CP015217.1"/>
</dbReference>
<feature type="transmembrane region" description="Helical" evidence="8">
    <location>
        <begin position="167"/>
        <end position="189"/>
    </location>
</feature>
<organism evidence="9 10">
    <name type="scientific">Leptospira tipperaryensis</name>
    <dbReference type="NCBI Taxonomy" id="2564040"/>
    <lineage>
        <taxon>Bacteria</taxon>
        <taxon>Pseudomonadati</taxon>
        <taxon>Spirochaetota</taxon>
        <taxon>Spirochaetia</taxon>
        <taxon>Leptospirales</taxon>
        <taxon>Leptospiraceae</taxon>
        <taxon>Leptospira</taxon>
    </lineage>
</organism>
<feature type="transmembrane region" description="Helical" evidence="8">
    <location>
        <begin position="136"/>
        <end position="155"/>
    </location>
</feature>
<evidence type="ECO:0000256" key="1">
    <source>
        <dbReference type="ARBA" id="ARBA00004141"/>
    </source>
</evidence>
<protein>
    <submittedName>
        <fullName evidence="9">MIP family channel protein</fullName>
    </submittedName>
</protein>
<dbReference type="Pfam" id="PF00230">
    <property type="entry name" value="MIP"/>
    <property type="match status" value="1"/>
</dbReference>
<comment type="similarity">
    <text evidence="2 7">Belongs to the MIP/aquaporin (TC 1.A.8) family.</text>
</comment>
<keyword evidence="3 7" id="KW-0813">Transport</keyword>
<dbReference type="InterPro" id="IPR000425">
    <property type="entry name" value="MIP"/>
</dbReference>